<comment type="catalytic activity">
    <reaction evidence="8">
        <text>a ubiquinone + NADH + 5 H(+)(in) = a ubiquinol + NAD(+) + 4 H(+)(out)</text>
        <dbReference type="Rhea" id="RHEA:29091"/>
        <dbReference type="Rhea" id="RHEA-COMP:9565"/>
        <dbReference type="Rhea" id="RHEA-COMP:9566"/>
        <dbReference type="ChEBI" id="CHEBI:15378"/>
        <dbReference type="ChEBI" id="CHEBI:16389"/>
        <dbReference type="ChEBI" id="CHEBI:17976"/>
        <dbReference type="ChEBI" id="CHEBI:57540"/>
        <dbReference type="ChEBI" id="CHEBI:57945"/>
        <dbReference type="EC" id="7.1.1.2"/>
    </reaction>
</comment>
<evidence type="ECO:0000256" key="2">
    <source>
        <dbReference type="ARBA" id="ARBA00004141"/>
    </source>
</evidence>
<evidence type="ECO:0000259" key="10">
    <source>
        <dbReference type="Pfam" id="PF00361"/>
    </source>
</evidence>
<proteinExistence type="predicted"/>
<dbReference type="Proteomes" id="UP000747542">
    <property type="component" value="Unassembled WGS sequence"/>
</dbReference>
<evidence type="ECO:0000256" key="5">
    <source>
        <dbReference type="ARBA" id="ARBA00022989"/>
    </source>
</evidence>
<comment type="caution">
    <text evidence="11">The sequence shown here is derived from an EMBL/GenBank/DDBJ whole genome shotgun (WGS) entry which is preliminary data.</text>
</comment>
<dbReference type="EMBL" id="JAHLQT010031306">
    <property type="protein sequence ID" value="KAG7160421.1"/>
    <property type="molecule type" value="Genomic_DNA"/>
</dbReference>
<feature type="non-terminal residue" evidence="11">
    <location>
        <position position="1"/>
    </location>
</feature>
<dbReference type="GO" id="GO:0003954">
    <property type="term" value="F:NADH dehydrogenase activity"/>
    <property type="evidence" value="ECO:0007669"/>
    <property type="project" value="TreeGrafter"/>
</dbReference>
<evidence type="ECO:0000256" key="6">
    <source>
        <dbReference type="ARBA" id="ARBA00023136"/>
    </source>
</evidence>
<keyword evidence="6 9" id="KW-0472">Membrane</keyword>
<gene>
    <name evidence="11" type="primary">ND5-L1</name>
    <name evidence="11" type="ORF">Hamer_G001665</name>
</gene>
<organism evidence="11 12">
    <name type="scientific">Homarus americanus</name>
    <name type="common">American lobster</name>
    <dbReference type="NCBI Taxonomy" id="6706"/>
    <lineage>
        <taxon>Eukaryota</taxon>
        <taxon>Metazoa</taxon>
        <taxon>Ecdysozoa</taxon>
        <taxon>Arthropoda</taxon>
        <taxon>Crustacea</taxon>
        <taxon>Multicrustacea</taxon>
        <taxon>Malacostraca</taxon>
        <taxon>Eumalacostraca</taxon>
        <taxon>Eucarida</taxon>
        <taxon>Decapoda</taxon>
        <taxon>Pleocyemata</taxon>
        <taxon>Astacidea</taxon>
        <taxon>Nephropoidea</taxon>
        <taxon>Nephropidae</taxon>
        <taxon>Homarus</taxon>
    </lineage>
</organism>
<comment type="subcellular location">
    <subcellularLocation>
        <location evidence="2">Membrane</location>
        <topology evidence="2">Multi-pass membrane protein</topology>
    </subcellularLocation>
</comment>
<accession>A0A8J5JQE5</accession>
<dbReference type="Pfam" id="PF00361">
    <property type="entry name" value="Proton_antipo_M"/>
    <property type="match status" value="1"/>
</dbReference>
<evidence type="ECO:0000256" key="1">
    <source>
        <dbReference type="ARBA" id="ARBA00003257"/>
    </source>
</evidence>
<dbReference type="EC" id="7.1.1.2" evidence="3"/>
<evidence type="ECO:0000256" key="7">
    <source>
        <dbReference type="ARBA" id="ARBA00031027"/>
    </source>
</evidence>
<feature type="domain" description="NADH:quinone oxidoreductase/Mrp antiporter transmembrane" evidence="10">
    <location>
        <begin position="46"/>
        <end position="125"/>
    </location>
</feature>
<dbReference type="AlphaFoldDB" id="A0A8J5JQE5"/>
<reference evidence="11" key="1">
    <citation type="journal article" date="2021" name="Sci. Adv.">
        <title>The American lobster genome reveals insights on longevity, neural, and immune adaptations.</title>
        <authorList>
            <person name="Polinski J.M."/>
            <person name="Zimin A.V."/>
            <person name="Clark K.F."/>
            <person name="Kohn A.B."/>
            <person name="Sadowski N."/>
            <person name="Timp W."/>
            <person name="Ptitsyn A."/>
            <person name="Khanna P."/>
            <person name="Romanova D.Y."/>
            <person name="Williams P."/>
            <person name="Greenwood S.J."/>
            <person name="Moroz L.L."/>
            <person name="Walt D.R."/>
            <person name="Bodnar A.G."/>
        </authorList>
    </citation>
    <scope>NUCLEOTIDE SEQUENCE</scope>
    <source>
        <strain evidence="11">GMGI-L3</strain>
    </source>
</reference>
<evidence type="ECO:0000256" key="3">
    <source>
        <dbReference type="ARBA" id="ARBA00012944"/>
    </source>
</evidence>
<feature type="transmembrane region" description="Helical" evidence="9">
    <location>
        <begin position="15"/>
        <end position="34"/>
    </location>
</feature>
<dbReference type="PANTHER" id="PTHR42829:SF2">
    <property type="entry name" value="NADH-UBIQUINONE OXIDOREDUCTASE CHAIN 5"/>
    <property type="match status" value="1"/>
</dbReference>
<dbReference type="InterPro" id="IPR003945">
    <property type="entry name" value="NU5C-like"/>
</dbReference>
<dbReference type="InterPro" id="IPR001750">
    <property type="entry name" value="ND/Mrp_TM"/>
</dbReference>
<keyword evidence="5 9" id="KW-1133">Transmembrane helix</keyword>
<evidence type="ECO:0000313" key="12">
    <source>
        <dbReference type="Proteomes" id="UP000747542"/>
    </source>
</evidence>
<evidence type="ECO:0000256" key="4">
    <source>
        <dbReference type="ARBA" id="ARBA00022692"/>
    </source>
</evidence>
<comment type="function">
    <text evidence="1">Core subunit of the mitochondrial membrane respiratory chain NADH dehydrogenase (Complex I) that is believed to belong to the minimal assembly required for catalysis. Complex I functions in the transfer of electrons from NADH to the respiratory chain. The immediate electron acceptor for the enzyme is believed to be ubiquinone.</text>
</comment>
<evidence type="ECO:0000313" key="11">
    <source>
        <dbReference type="EMBL" id="KAG7160421.1"/>
    </source>
</evidence>
<evidence type="ECO:0000256" key="8">
    <source>
        <dbReference type="ARBA" id="ARBA00049551"/>
    </source>
</evidence>
<dbReference type="PANTHER" id="PTHR42829">
    <property type="entry name" value="NADH-UBIQUINONE OXIDOREDUCTASE CHAIN 5"/>
    <property type="match status" value="1"/>
</dbReference>
<evidence type="ECO:0000256" key="9">
    <source>
        <dbReference type="SAM" id="Phobius"/>
    </source>
</evidence>
<dbReference type="GO" id="GO:0016020">
    <property type="term" value="C:membrane"/>
    <property type="evidence" value="ECO:0007669"/>
    <property type="project" value="UniProtKB-SubCell"/>
</dbReference>
<dbReference type="GO" id="GO:0015990">
    <property type="term" value="P:electron transport coupled proton transport"/>
    <property type="evidence" value="ECO:0007669"/>
    <property type="project" value="TreeGrafter"/>
</dbReference>
<sequence>MGSVPIGALIVRPNIIRIVLGWDCLGLVSFALVISYQNEKSANAVVTATPTPVSALVHSSTLVTAGVYLLIRFSPALIGSEAQSTIFITGLGANFEYDLTKIIALSTLRQLGVILSCMRCTIFGWVLF</sequence>
<protein>
    <recommendedName>
        <fullName evidence="3">NADH:ubiquinone reductase (H(+)-translocating)</fullName>
        <ecNumber evidence="3">7.1.1.2</ecNumber>
    </recommendedName>
    <alternativeName>
        <fullName evidence="7">NADH dehydrogenase subunit 5</fullName>
    </alternativeName>
</protein>
<keyword evidence="4 9" id="KW-0812">Transmembrane</keyword>
<keyword evidence="12" id="KW-1185">Reference proteome</keyword>
<dbReference type="GO" id="GO:0042773">
    <property type="term" value="P:ATP synthesis coupled electron transport"/>
    <property type="evidence" value="ECO:0007669"/>
    <property type="project" value="InterPro"/>
</dbReference>
<name>A0A8J5JQE5_HOMAM</name>
<dbReference type="GO" id="GO:0008137">
    <property type="term" value="F:NADH dehydrogenase (ubiquinone) activity"/>
    <property type="evidence" value="ECO:0007669"/>
    <property type="project" value="UniProtKB-EC"/>
</dbReference>